<dbReference type="CDD" id="cd00077">
    <property type="entry name" value="HDc"/>
    <property type="match status" value="1"/>
</dbReference>
<evidence type="ECO:0000313" key="5">
    <source>
        <dbReference type="Proteomes" id="UP001222275"/>
    </source>
</evidence>
<dbReference type="RefSeq" id="WP_275593884.1">
    <property type="nucleotide sequence ID" value="NZ_CP102381.1"/>
</dbReference>
<keyword evidence="1" id="KW-0472">Membrane</keyword>
<evidence type="ECO:0000256" key="1">
    <source>
        <dbReference type="SAM" id="Phobius"/>
    </source>
</evidence>
<proteinExistence type="predicted"/>
<feature type="transmembrane region" description="Helical" evidence="1">
    <location>
        <begin position="118"/>
        <end position="136"/>
    </location>
</feature>
<reference evidence="4 5" key="1">
    <citation type="submission" date="2022-06" db="EMBL/GenBank/DDBJ databases">
        <title>Thiomicrohabdus sp. nov, an obligately chemolithoautotrophic, sulfur-oxidizing bacterium isolated from beach of Guanyin Mountain. Amoy.</title>
        <authorList>
            <person name="Zhu H."/>
        </authorList>
    </citation>
    <scope>NUCLEOTIDE SEQUENCE [LARGE SCALE GENOMIC DNA]</scope>
    <source>
        <strain evidence="4 5">XGS-01</strain>
    </source>
</reference>
<feature type="domain" description="HD-GYP" evidence="3">
    <location>
        <begin position="203"/>
        <end position="400"/>
    </location>
</feature>
<gene>
    <name evidence="4" type="ORF">NR989_06305</name>
</gene>
<dbReference type="Proteomes" id="UP001222275">
    <property type="component" value="Chromosome"/>
</dbReference>
<dbReference type="Pfam" id="PF13487">
    <property type="entry name" value="HD_5"/>
    <property type="match status" value="1"/>
</dbReference>
<feature type="domain" description="HD" evidence="2">
    <location>
        <begin position="225"/>
        <end position="349"/>
    </location>
</feature>
<accession>A0ABY8C6N0</accession>
<dbReference type="Gene3D" id="1.10.3210.10">
    <property type="entry name" value="Hypothetical protein af1432"/>
    <property type="match status" value="1"/>
</dbReference>
<protein>
    <submittedName>
        <fullName evidence="4">HD domain-containing protein</fullName>
    </submittedName>
</protein>
<sequence>MPIQNLNASRILHLSKMSANATISHTVFAFLLAILLVNSGIEQELVLTWIASVYLILGIRYYSAKQIIKQNQISIKENNALVTTQIRQQIVILFALSLAWSLSFVFLFMVDIPEHQSGYHMIAAIFTIGLVAAGVLSLGTIRLALIVFSIPMTATVAYLFVNEGDVFHVMSAIATVSGIIFLLTSSVLFSNEFDNGILKTQEIKDTELEIISRLASASEFRDEETGNHILRMSYNCYLLSLECGFDQERAELMRYASSLHDVGKIGIPDTVLLKPGKFNAEERSIMNSHTVIGARILSNSNSKLIKLARTIAAYHHEKVDGTGYPHGLKGEKIPIEARIAAICDVYDALTSVRPYKKAWSKQEALTYIIDNSGSHFDADLVKKFQKIYPKVLEYAKTHSDS</sequence>
<feature type="transmembrane region" description="Helical" evidence="1">
    <location>
        <begin position="21"/>
        <end position="40"/>
    </location>
</feature>
<name>A0ABY8C6N0_9GAMM</name>
<dbReference type="EMBL" id="CP102381">
    <property type="protein sequence ID" value="WEJ61626.1"/>
    <property type="molecule type" value="Genomic_DNA"/>
</dbReference>
<keyword evidence="1" id="KW-0812">Transmembrane</keyword>
<feature type="transmembrane region" description="Helical" evidence="1">
    <location>
        <begin position="46"/>
        <end position="63"/>
    </location>
</feature>
<keyword evidence="5" id="KW-1185">Reference proteome</keyword>
<evidence type="ECO:0000259" key="3">
    <source>
        <dbReference type="PROSITE" id="PS51832"/>
    </source>
</evidence>
<feature type="transmembrane region" description="Helical" evidence="1">
    <location>
        <begin position="167"/>
        <end position="189"/>
    </location>
</feature>
<dbReference type="PROSITE" id="PS51831">
    <property type="entry name" value="HD"/>
    <property type="match status" value="1"/>
</dbReference>
<dbReference type="SUPFAM" id="SSF109604">
    <property type="entry name" value="HD-domain/PDEase-like"/>
    <property type="match status" value="1"/>
</dbReference>
<dbReference type="InterPro" id="IPR037522">
    <property type="entry name" value="HD_GYP_dom"/>
</dbReference>
<keyword evidence="1" id="KW-1133">Transmembrane helix</keyword>
<dbReference type="PANTHER" id="PTHR45228">
    <property type="entry name" value="CYCLIC DI-GMP PHOSPHODIESTERASE TM_0186-RELATED"/>
    <property type="match status" value="1"/>
</dbReference>
<dbReference type="InterPro" id="IPR003607">
    <property type="entry name" value="HD/PDEase_dom"/>
</dbReference>
<dbReference type="SMART" id="SM00471">
    <property type="entry name" value="HDc"/>
    <property type="match status" value="1"/>
</dbReference>
<feature type="transmembrane region" description="Helical" evidence="1">
    <location>
        <begin position="90"/>
        <end position="112"/>
    </location>
</feature>
<dbReference type="PROSITE" id="PS51832">
    <property type="entry name" value="HD_GYP"/>
    <property type="match status" value="1"/>
</dbReference>
<evidence type="ECO:0000259" key="2">
    <source>
        <dbReference type="PROSITE" id="PS51831"/>
    </source>
</evidence>
<dbReference type="InterPro" id="IPR052020">
    <property type="entry name" value="Cyclic_di-GMP/3'3'-cGAMP_PDE"/>
</dbReference>
<dbReference type="InterPro" id="IPR006674">
    <property type="entry name" value="HD_domain"/>
</dbReference>
<organism evidence="4 5">
    <name type="scientific">Thiomicrorhabdus lithotrophica</name>
    <dbReference type="NCBI Taxonomy" id="2949997"/>
    <lineage>
        <taxon>Bacteria</taxon>
        <taxon>Pseudomonadati</taxon>
        <taxon>Pseudomonadota</taxon>
        <taxon>Gammaproteobacteria</taxon>
        <taxon>Thiotrichales</taxon>
        <taxon>Piscirickettsiaceae</taxon>
        <taxon>Thiomicrorhabdus</taxon>
    </lineage>
</organism>
<evidence type="ECO:0000313" key="4">
    <source>
        <dbReference type="EMBL" id="WEJ61626.1"/>
    </source>
</evidence>
<feature type="transmembrane region" description="Helical" evidence="1">
    <location>
        <begin position="143"/>
        <end position="161"/>
    </location>
</feature>